<dbReference type="RefSeq" id="XP_043009575.1">
    <property type="nucleotide sequence ID" value="XM_043154284.1"/>
</dbReference>
<proteinExistence type="predicted"/>
<gene>
    <name evidence="1" type="ORF">E1B28_009391</name>
</gene>
<organism evidence="1 2">
    <name type="scientific">Marasmius oreades</name>
    <name type="common">fairy-ring Marasmius</name>
    <dbReference type="NCBI Taxonomy" id="181124"/>
    <lineage>
        <taxon>Eukaryota</taxon>
        <taxon>Fungi</taxon>
        <taxon>Dikarya</taxon>
        <taxon>Basidiomycota</taxon>
        <taxon>Agaricomycotina</taxon>
        <taxon>Agaricomycetes</taxon>
        <taxon>Agaricomycetidae</taxon>
        <taxon>Agaricales</taxon>
        <taxon>Marasmiineae</taxon>
        <taxon>Marasmiaceae</taxon>
        <taxon>Marasmius</taxon>
    </lineage>
</organism>
<dbReference type="OrthoDB" id="5220752at2759"/>
<protein>
    <submittedName>
        <fullName evidence="1">Uncharacterized protein</fullName>
    </submittedName>
</protein>
<dbReference type="KEGG" id="more:E1B28_009391"/>
<evidence type="ECO:0000313" key="2">
    <source>
        <dbReference type="Proteomes" id="UP001049176"/>
    </source>
</evidence>
<dbReference type="EMBL" id="CM032185">
    <property type="protein sequence ID" value="KAG7093105.1"/>
    <property type="molecule type" value="Genomic_DNA"/>
</dbReference>
<dbReference type="GeneID" id="66078467"/>
<dbReference type="AlphaFoldDB" id="A0A9P7S0L0"/>
<comment type="caution">
    <text evidence="1">The sequence shown here is derived from an EMBL/GenBank/DDBJ whole genome shotgun (WGS) entry which is preliminary data.</text>
</comment>
<accession>A0A9P7S0L0</accession>
<reference evidence="1" key="1">
    <citation type="journal article" date="2021" name="Genome Biol. Evol.">
        <title>The assembled and annotated genome of the fairy-ring fungus Marasmius oreades.</title>
        <authorList>
            <person name="Hiltunen M."/>
            <person name="Ament-Velasquez S.L."/>
            <person name="Johannesson H."/>
        </authorList>
    </citation>
    <scope>NUCLEOTIDE SEQUENCE</scope>
    <source>
        <strain evidence="1">03SP1</strain>
    </source>
</reference>
<dbReference type="Proteomes" id="UP001049176">
    <property type="component" value="Chromosome 5"/>
</dbReference>
<evidence type="ECO:0000313" key="1">
    <source>
        <dbReference type="EMBL" id="KAG7093105.1"/>
    </source>
</evidence>
<name>A0A9P7S0L0_9AGAR</name>
<sequence>MVLRSNNSVCMANSTDEDIYVMVSLNADWAITDFITDIGLFLIAVGEIRQLVVDVELPKMIVTLRDLHRFLKISYTALAETAAAGSRKAADAASALHYAIKKNSIVIPAGQYKQINEKNWLESFFNASAVGSLLVAKTVSLMVMTGDGQRFAMYDTNSDYSWIATKEGKCVRSKYGSVWQQDTQAGVVDWPVGGY</sequence>
<keyword evidence="2" id="KW-1185">Reference proteome</keyword>